<comment type="caution">
    <text evidence="1">The sequence shown here is derived from an EMBL/GenBank/DDBJ whole genome shotgun (WGS) entry which is preliminary data.</text>
</comment>
<organism evidence="1 2">
    <name type="scientific">Microcystis aeruginosa BLCC-F108</name>
    <dbReference type="NCBI Taxonomy" id="2755317"/>
    <lineage>
        <taxon>Bacteria</taxon>
        <taxon>Bacillati</taxon>
        <taxon>Cyanobacteriota</taxon>
        <taxon>Cyanophyceae</taxon>
        <taxon>Oscillatoriophycideae</taxon>
        <taxon>Chroococcales</taxon>
        <taxon>Microcystaceae</taxon>
        <taxon>Microcystis</taxon>
    </lineage>
</organism>
<gene>
    <name evidence="1" type="ORF">H0902_10350</name>
</gene>
<protein>
    <submittedName>
        <fullName evidence="1">Uncharacterized protein</fullName>
    </submittedName>
</protein>
<sequence>MTEPLSAIVLVTLAIQEFVKSGTGDLAKRFTAEAVAKIPVLWGKIRDRLTGKSLKVNEALAKLESGDSTVIETITKNLDVILDEDSLFAEELRIWGQEI</sequence>
<evidence type="ECO:0000313" key="2">
    <source>
        <dbReference type="Proteomes" id="UP000551499"/>
    </source>
</evidence>
<name>A0A841UKH7_MICAE</name>
<dbReference type="AlphaFoldDB" id="A0A841UKH7"/>
<reference evidence="1 2" key="1">
    <citation type="submission" date="2020-07" db="EMBL/GenBank/DDBJ databases">
        <title>Genomes of two Microcystis aeruginosa (Cyanobacteria) strains from Florida (USA) with disparate toxicogenic potential.</title>
        <authorList>
            <person name="Lefler F.W."/>
            <person name="Barbosa M."/>
            <person name="Berthold D.E."/>
            <person name="Laughinghouse H.D. IV."/>
        </authorList>
    </citation>
    <scope>NUCLEOTIDE SEQUENCE [LARGE SCALE GENOMIC DNA]</scope>
    <source>
        <strain evidence="1 2">BLCCF108</strain>
    </source>
</reference>
<accession>A0A841UKH7</accession>
<evidence type="ECO:0000313" key="1">
    <source>
        <dbReference type="EMBL" id="MBC1191192.1"/>
    </source>
</evidence>
<dbReference type="Proteomes" id="UP000551499">
    <property type="component" value="Unassembled WGS sequence"/>
</dbReference>
<dbReference type="EMBL" id="JACEGB010000183">
    <property type="protein sequence ID" value="MBC1191192.1"/>
    <property type="molecule type" value="Genomic_DNA"/>
</dbReference>
<proteinExistence type="predicted"/>